<dbReference type="GO" id="GO:0006633">
    <property type="term" value="P:fatty acid biosynthetic process"/>
    <property type="evidence" value="ECO:0007669"/>
    <property type="project" value="TreeGrafter"/>
</dbReference>
<feature type="active site" evidence="5">
    <location>
        <position position="201"/>
    </location>
</feature>
<feature type="domain" description="Malonyl-CoA:ACP transacylase (MAT)" evidence="6">
    <location>
        <begin position="7"/>
        <end position="314"/>
    </location>
</feature>
<evidence type="ECO:0000256" key="5">
    <source>
        <dbReference type="PIRSR" id="PIRSR000446-1"/>
    </source>
</evidence>
<comment type="caution">
    <text evidence="7">The sequence shown here is derived from an EMBL/GenBank/DDBJ whole genome shotgun (WGS) entry which is preliminary data.</text>
</comment>
<dbReference type="STRING" id="189381.GCA_900166615_02938"/>
<evidence type="ECO:0000313" key="7">
    <source>
        <dbReference type="EMBL" id="KON92138.1"/>
    </source>
</evidence>
<dbReference type="NCBIfam" id="TIGR00128">
    <property type="entry name" value="fabD"/>
    <property type="match status" value="1"/>
</dbReference>
<dbReference type="InterPro" id="IPR016035">
    <property type="entry name" value="Acyl_Trfase/lysoPLipase"/>
</dbReference>
<comment type="catalytic activity">
    <reaction evidence="3 4">
        <text>holo-[ACP] + malonyl-CoA = malonyl-[ACP] + CoA</text>
        <dbReference type="Rhea" id="RHEA:41792"/>
        <dbReference type="Rhea" id="RHEA-COMP:9623"/>
        <dbReference type="Rhea" id="RHEA-COMP:9685"/>
        <dbReference type="ChEBI" id="CHEBI:57287"/>
        <dbReference type="ChEBI" id="CHEBI:57384"/>
        <dbReference type="ChEBI" id="CHEBI:64479"/>
        <dbReference type="ChEBI" id="CHEBI:78449"/>
        <dbReference type="EC" id="2.3.1.39"/>
    </reaction>
</comment>
<dbReference type="GO" id="GO:0005829">
    <property type="term" value="C:cytosol"/>
    <property type="evidence" value="ECO:0007669"/>
    <property type="project" value="TreeGrafter"/>
</dbReference>
<feature type="active site" evidence="5">
    <location>
        <position position="91"/>
    </location>
</feature>
<dbReference type="EMBL" id="LGUE01000001">
    <property type="protein sequence ID" value="KON92138.1"/>
    <property type="molecule type" value="Genomic_DNA"/>
</dbReference>
<evidence type="ECO:0000256" key="4">
    <source>
        <dbReference type="PIRNR" id="PIRNR000446"/>
    </source>
</evidence>
<dbReference type="SMART" id="SM00827">
    <property type="entry name" value="PKS_AT"/>
    <property type="match status" value="1"/>
</dbReference>
<evidence type="ECO:0000256" key="2">
    <source>
        <dbReference type="ARBA" id="ARBA00023315"/>
    </source>
</evidence>
<evidence type="ECO:0000256" key="1">
    <source>
        <dbReference type="ARBA" id="ARBA00022679"/>
    </source>
</evidence>
<evidence type="ECO:0000256" key="3">
    <source>
        <dbReference type="ARBA" id="ARBA00048462"/>
    </source>
</evidence>
<name>A0A0M0GQV2_9BACI</name>
<dbReference type="InterPro" id="IPR001227">
    <property type="entry name" value="Ac_transferase_dom_sf"/>
</dbReference>
<comment type="similarity">
    <text evidence="4">Belongs to the fabD family.</text>
</comment>
<dbReference type="RefSeq" id="WP_053427325.1">
    <property type="nucleotide sequence ID" value="NZ_JBNKIO010000002.1"/>
</dbReference>
<dbReference type="InterPro" id="IPR050858">
    <property type="entry name" value="Mal-CoA-ACP_Trans/PKS_FabD"/>
</dbReference>
<keyword evidence="2 4" id="KW-0012">Acyltransferase</keyword>
<evidence type="ECO:0000259" key="6">
    <source>
        <dbReference type="SMART" id="SM00827"/>
    </source>
</evidence>
<dbReference type="PANTHER" id="PTHR42681">
    <property type="entry name" value="MALONYL-COA-ACYL CARRIER PROTEIN TRANSACYLASE, MITOCHONDRIAL"/>
    <property type="match status" value="1"/>
</dbReference>
<dbReference type="InterPro" id="IPR004410">
    <property type="entry name" value="Malonyl_CoA-ACP_transAc_FabD"/>
</dbReference>
<dbReference type="SUPFAM" id="SSF55048">
    <property type="entry name" value="Probable ACP-binding domain of malonyl-CoA ACP transacylase"/>
    <property type="match status" value="1"/>
</dbReference>
<dbReference type="FunFam" id="3.30.70.250:FF:000001">
    <property type="entry name" value="Malonyl CoA-acyl carrier protein transacylase"/>
    <property type="match status" value="1"/>
</dbReference>
<dbReference type="GO" id="GO:0004314">
    <property type="term" value="F:[acyl-carrier-protein] S-malonyltransferase activity"/>
    <property type="evidence" value="ECO:0007669"/>
    <property type="project" value="UniProtKB-EC"/>
</dbReference>
<evidence type="ECO:0000313" key="8">
    <source>
        <dbReference type="Proteomes" id="UP000037405"/>
    </source>
</evidence>
<dbReference type="PANTHER" id="PTHR42681:SF1">
    <property type="entry name" value="MALONYL-COA-ACYL CARRIER PROTEIN TRANSACYLASE, MITOCHONDRIAL"/>
    <property type="match status" value="1"/>
</dbReference>
<dbReference type="Proteomes" id="UP000037405">
    <property type="component" value="Unassembled WGS sequence"/>
</dbReference>
<gene>
    <name evidence="7" type="ORF">AF331_06690</name>
</gene>
<keyword evidence="8" id="KW-1185">Reference proteome</keyword>
<reference evidence="8" key="1">
    <citation type="submission" date="2015-07" db="EMBL/GenBank/DDBJ databases">
        <title>Fjat-14235 jcm11544.</title>
        <authorList>
            <person name="Liu B."/>
            <person name="Wang J."/>
            <person name="Zhu Y."/>
            <person name="Liu G."/>
            <person name="Chen Q."/>
            <person name="Chen Z."/>
            <person name="Lan J."/>
            <person name="Che J."/>
            <person name="Ge C."/>
            <person name="Shi H."/>
            <person name="Pan Z."/>
            <person name="Liu X."/>
        </authorList>
    </citation>
    <scope>NUCLEOTIDE SEQUENCE [LARGE SCALE GENOMIC DNA]</scope>
    <source>
        <strain evidence="8">JCM 11544</strain>
    </source>
</reference>
<dbReference type="PATRIC" id="fig|189381.12.peg.1484"/>
<sequence>MGKIAFVFPGQGSQTVGMGQQLADAHPESKEYFTKADAALGIDLSSVIFDGPQETLTATFNAQPALLTTSMAIMDRLTSAGIRPDFTAGHSLGEYSALVASGAISFEDAVVTVRKRGELMEAAVPSGEGTMAAVLGMERAALQEVTEAVSAEGHAVDLANMNCPGQIVISGTVKGVELASEKAKEAGAKRVIPLQVSGPFHSRLMKPAAEDFKGVLDSKTFNEAGVPVIANVTAEPVTNGEEIKDLLVQQLYSPVLWEDTVGKLLDLGVDTFIEVGPGKVLSGLIKKVNRRVKTYAVQDEETCIQTIEALKEEAQ</sequence>
<dbReference type="SUPFAM" id="SSF52151">
    <property type="entry name" value="FabD/lysophospholipase-like"/>
    <property type="match status" value="1"/>
</dbReference>
<dbReference type="Pfam" id="PF00698">
    <property type="entry name" value="Acyl_transf_1"/>
    <property type="match status" value="1"/>
</dbReference>
<dbReference type="AlphaFoldDB" id="A0A0M0GQV2"/>
<proteinExistence type="inferred from homology"/>
<organism evidence="7 8">
    <name type="scientific">Rossellomorea marisflavi</name>
    <dbReference type="NCBI Taxonomy" id="189381"/>
    <lineage>
        <taxon>Bacteria</taxon>
        <taxon>Bacillati</taxon>
        <taxon>Bacillota</taxon>
        <taxon>Bacilli</taxon>
        <taxon>Bacillales</taxon>
        <taxon>Bacillaceae</taxon>
        <taxon>Rossellomorea</taxon>
    </lineage>
</organism>
<dbReference type="OrthoDB" id="9805460at2"/>
<dbReference type="PIRSF" id="PIRSF000446">
    <property type="entry name" value="Mct"/>
    <property type="match status" value="1"/>
</dbReference>
<dbReference type="EC" id="2.3.1.39" evidence="4"/>
<dbReference type="InterPro" id="IPR016036">
    <property type="entry name" value="Malonyl_transacylase_ACP-bd"/>
</dbReference>
<dbReference type="Gene3D" id="3.30.70.250">
    <property type="entry name" value="Malonyl-CoA ACP transacylase, ACP-binding"/>
    <property type="match status" value="1"/>
</dbReference>
<dbReference type="Gene3D" id="3.40.366.10">
    <property type="entry name" value="Malonyl-Coenzyme A Acyl Carrier Protein, domain 2"/>
    <property type="match status" value="1"/>
</dbReference>
<dbReference type="InterPro" id="IPR024925">
    <property type="entry name" value="Malonyl_CoA-ACP_transAc"/>
</dbReference>
<protein>
    <recommendedName>
        <fullName evidence="4">Malonyl CoA-acyl carrier protein transacylase</fullName>
        <ecNumber evidence="4">2.3.1.39</ecNumber>
    </recommendedName>
</protein>
<dbReference type="InterPro" id="IPR014043">
    <property type="entry name" value="Acyl_transferase_dom"/>
</dbReference>
<keyword evidence="1 4" id="KW-0808">Transferase</keyword>
<accession>A0A0M0GQV2</accession>